<name>A0A2W5HP39_9BACT</name>
<dbReference type="AlphaFoldDB" id="A0A2W5HP39"/>
<accession>A0A2W5HP39</accession>
<evidence type="ECO:0000256" key="1">
    <source>
        <dbReference type="SAM" id="MobiDB-lite"/>
    </source>
</evidence>
<evidence type="ECO:0000313" key="3">
    <source>
        <dbReference type="Proteomes" id="UP000249739"/>
    </source>
</evidence>
<dbReference type="Proteomes" id="UP000249739">
    <property type="component" value="Unassembled WGS sequence"/>
</dbReference>
<organism evidence="2 3">
    <name type="scientific">Micavibrio aeruginosavorus</name>
    <dbReference type="NCBI Taxonomy" id="349221"/>
    <lineage>
        <taxon>Bacteria</taxon>
        <taxon>Pseudomonadati</taxon>
        <taxon>Bdellovibrionota</taxon>
        <taxon>Bdellovibrionia</taxon>
        <taxon>Bdellovibrionales</taxon>
        <taxon>Pseudobdellovibrionaceae</taxon>
        <taxon>Micavibrio</taxon>
    </lineage>
</organism>
<reference evidence="2 3" key="1">
    <citation type="submission" date="2017-08" db="EMBL/GenBank/DDBJ databases">
        <title>Infants hospitalized years apart are colonized by the same room-sourced microbial strains.</title>
        <authorList>
            <person name="Brooks B."/>
            <person name="Olm M.R."/>
            <person name="Firek B.A."/>
            <person name="Baker R."/>
            <person name="Thomas B.C."/>
            <person name="Morowitz M.J."/>
            <person name="Banfield J.F."/>
        </authorList>
    </citation>
    <scope>NUCLEOTIDE SEQUENCE [LARGE SCALE GENOMIC DNA]</scope>
    <source>
        <strain evidence="2">S2_006_000_R2_64</strain>
    </source>
</reference>
<dbReference type="EMBL" id="QFOT01000003">
    <property type="protein sequence ID" value="PZP57332.1"/>
    <property type="molecule type" value="Genomic_DNA"/>
</dbReference>
<gene>
    <name evidence="2" type="ORF">DI586_00695</name>
</gene>
<feature type="region of interest" description="Disordered" evidence="1">
    <location>
        <begin position="667"/>
        <end position="692"/>
    </location>
</feature>
<protein>
    <submittedName>
        <fullName evidence="2">Uncharacterized protein</fullName>
    </submittedName>
</protein>
<sequence length="692" mass="72879">MALTNLKIPQSNDQADISEDDILELTDALPPHSDDFTSIADKAGRGEELSNEDFDSLKSAYIQKHPHDGKPSLLGRIATATRNLKNAALYKITGPAAPASETVIEHAPKQNLSERIANLTGKATGAVSATTAKIGTKTVDWTEKASYIKDEVLFAGYKGFVKTYDGAHKAFVEKPVTLASSTAAATKGVWSSLKSGVSAAASAVASGTASVNNSLSSRAQAVGQSLRDPEFRTKTWNAIKKATPEFLVQAAAGLPAGIAAKVLVTSSVGASFGTALAGGALASVIAGNVLKEYRKSKENEEKPELTGFFNKAAYFGKDMAKGAWFGIKHVAQGEFVWSLAREWKEDRNAILKRAAFGAVMGGIGWNIFGHEAASGIDTSHNDPTIIPDADADKVPFAPEAAHTSASAPVPVHVLSVEDAQALKDQAVTEYWHGDKAKGLEMFHEAAKAGNEQAIRDYQFLTGEKIAQTSAAPVSAPAIVEPSLKLDLSDIQNQASTEMPSTDNVTSSAFDAAFGAIGTPTTEQVVKGTVAVAGTGAAIALATPIVQSGVMAASIAISKPVEAPRAPAVAQMCKVIDKPNANGLVDLKCGTPRFEIMNPRDAIGFERQAAGEPTRIEYFVLDSQNSYRTLDIEESIVNDTKRFSDIVRKLRGQASGLFNQAASLLSGQPAAQNDNQPTELAQAPKIATGYDIK</sequence>
<proteinExistence type="predicted"/>
<comment type="caution">
    <text evidence="2">The sequence shown here is derived from an EMBL/GenBank/DDBJ whole genome shotgun (WGS) entry which is preliminary data.</text>
</comment>
<evidence type="ECO:0000313" key="2">
    <source>
        <dbReference type="EMBL" id="PZP57332.1"/>
    </source>
</evidence>
<feature type="compositionally biased region" description="Polar residues" evidence="1">
    <location>
        <begin position="667"/>
        <end position="678"/>
    </location>
</feature>